<organism evidence="4">
    <name type="scientific">Anisakis simplex</name>
    <name type="common">Herring worm</name>
    <dbReference type="NCBI Taxonomy" id="6269"/>
    <lineage>
        <taxon>Eukaryota</taxon>
        <taxon>Metazoa</taxon>
        <taxon>Ecdysozoa</taxon>
        <taxon>Nematoda</taxon>
        <taxon>Chromadorea</taxon>
        <taxon>Rhabditida</taxon>
        <taxon>Spirurina</taxon>
        <taxon>Ascaridomorpha</taxon>
        <taxon>Ascaridoidea</taxon>
        <taxon>Anisakidae</taxon>
        <taxon>Anisakis</taxon>
        <taxon>Anisakis simplex complex</taxon>
    </lineage>
</organism>
<feature type="transmembrane region" description="Helical" evidence="1">
    <location>
        <begin position="43"/>
        <end position="65"/>
    </location>
</feature>
<gene>
    <name evidence="2" type="ORF">ASIM_LOCUS7849</name>
</gene>
<feature type="transmembrane region" description="Helical" evidence="1">
    <location>
        <begin position="12"/>
        <end position="31"/>
    </location>
</feature>
<protein>
    <submittedName>
        <fullName evidence="4">G_PROTEIN_RECEP_F1_2 domain-containing protein</fullName>
    </submittedName>
</protein>
<evidence type="ECO:0000313" key="4">
    <source>
        <dbReference type="WBParaSite" id="ASIM_0000808501-mRNA-1"/>
    </source>
</evidence>
<dbReference type="Proteomes" id="UP000267096">
    <property type="component" value="Unassembled WGS sequence"/>
</dbReference>
<evidence type="ECO:0000256" key="1">
    <source>
        <dbReference type="SAM" id="Phobius"/>
    </source>
</evidence>
<dbReference type="OrthoDB" id="5906589at2759"/>
<keyword evidence="1" id="KW-0812">Transmembrane</keyword>
<dbReference type="EMBL" id="UYRR01019896">
    <property type="protein sequence ID" value="VDK30202.1"/>
    <property type="molecule type" value="Genomic_DNA"/>
</dbReference>
<reference evidence="2 3" key="2">
    <citation type="submission" date="2018-11" db="EMBL/GenBank/DDBJ databases">
        <authorList>
            <consortium name="Pathogen Informatics"/>
        </authorList>
    </citation>
    <scope>NUCLEOTIDE SEQUENCE [LARGE SCALE GENOMIC DNA]</scope>
</reference>
<keyword evidence="1" id="KW-1133">Transmembrane helix</keyword>
<keyword evidence="1" id="KW-0472">Membrane</keyword>
<evidence type="ECO:0000313" key="3">
    <source>
        <dbReference type="Proteomes" id="UP000267096"/>
    </source>
</evidence>
<sequence length="90" mass="10048">MAVIETVLTVNALLTSILSILPNALVILLACTSEVLEIRQYRWIIAGQSFLEVAMSIALASLNMVSFQCVRLFCERVKWANVPDPLRIDQ</sequence>
<keyword evidence="3" id="KW-1185">Reference proteome</keyword>
<evidence type="ECO:0000313" key="2">
    <source>
        <dbReference type="EMBL" id="VDK30202.1"/>
    </source>
</evidence>
<dbReference type="AlphaFoldDB" id="A0A0M3JKB2"/>
<dbReference type="WBParaSite" id="ASIM_0000808501-mRNA-1">
    <property type="protein sequence ID" value="ASIM_0000808501-mRNA-1"/>
    <property type="gene ID" value="ASIM_0000808501"/>
</dbReference>
<name>A0A0M3JKB2_ANISI</name>
<reference evidence="4" key="1">
    <citation type="submission" date="2017-02" db="UniProtKB">
        <authorList>
            <consortium name="WormBaseParasite"/>
        </authorList>
    </citation>
    <scope>IDENTIFICATION</scope>
</reference>
<proteinExistence type="predicted"/>
<accession>A0A0M3JKB2</accession>